<dbReference type="Proteomes" id="UP000294911">
    <property type="component" value="Unassembled WGS sequence"/>
</dbReference>
<dbReference type="OrthoDB" id="3681508at2"/>
<feature type="compositionally biased region" description="Pro residues" evidence="1">
    <location>
        <begin position="29"/>
        <end position="50"/>
    </location>
</feature>
<proteinExistence type="predicted"/>
<feature type="region of interest" description="Disordered" evidence="1">
    <location>
        <begin position="1"/>
        <end position="59"/>
    </location>
</feature>
<feature type="compositionally biased region" description="Low complexity" evidence="1">
    <location>
        <begin position="330"/>
        <end position="348"/>
    </location>
</feature>
<feature type="region of interest" description="Disordered" evidence="1">
    <location>
        <begin position="166"/>
        <end position="219"/>
    </location>
</feature>
<evidence type="ECO:0000313" key="3">
    <source>
        <dbReference type="Proteomes" id="UP000294911"/>
    </source>
</evidence>
<evidence type="ECO:0000313" key="2">
    <source>
        <dbReference type="EMBL" id="TCP54297.1"/>
    </source>
</evidence>
<dbReference type="SUPFAM" id="SSF140459">
    <property type="entry name" value="PE/PPE dimer-like"/>
    <property type="match status" value="1"/>
</dbReference>
<keyword evidence="3" id="KW-1185">Reference proteome</keyword>
<dbReference type="Gene3D" id="1.20.1260.20">
    <property type="entry name" value="PPE superfamily"/>
    <property type="match status" value="1"/>
</dbReference>
<feature type="region of interest" description="Disordered" evidence="1">
    <location>
        <begin position="322"/>
        <end position="377"/>
    </location>
</feature>
<feature type="compositionally biased region" description="Basic and acidic residues" evidence="1">
    <location>
        <begin position="1"/>
        <end position="11"/>
    </location>
</feature>
<evidence type="ECO:0008006" key="4">
    <source>
        <dbReference type="Google" id="ProtNLM"/>
    </source>
</evidence>
<comment type="caution">
    <text evidence="2">The sequence shown here is derived from an EMBL/GenBank/DDBJ whole genome shotgun (WGS) entry which is preliminary data.</text>
</comment>
<dbReference type="EMBL" id="SLXQ01000003">
    <property type="protein sequence ID" value="TCP54297.1"/>
    <property type="molecule type" value="Genomic_DNA"/>
</dbReference>
<accession>A0A4R2QX51</accession>
<feature type="compositionally biased region" description="Gly residues" evidence="1">
    <location>
        <begin position="349"/>
        <end position="370"/>
    </location>
</feature>
<sequence>MSGESFTEHFDGGSADGTNPSLVVGSPCIPGPPLPPPELPDCPDGPPPEPEPGEDELGQYVDWETWSHPELARMAEPGDGLYNADVALWSEWKSVGEQLTEVGEDLRRLFNDAADTWQGVAAQAAREHLARLANWAVDNGELANKMGILAREQDQHAEVMRREMPPPIMTAQGGSASAAPVSDGATSPMSAGDFSSAPGIVADPSDSDGPVQESHRKAAEVMSRYQKGSYNVYQRLPDFSHPNPDDRVRSNPPEQDQPRRRPDDEDDSTTTSSTPGGGGGTVGGGPAGTPAGVGSGAGAGAAAGGAAVGGVAAGMRTGAESPVRAGTLTGSGEAGAAARAASAGSAAGQAGGRGGMMGGVPMGAGMGAGRGNDEERKVPSYLTEDEDIWKVDGKVVPPVIGEEKRRA</sequence>
<feature type="region of interest" description="Disordered" evidence="1">
    <location>
        <begin position="234"/>
        <end position="307"/>
    </location>
</feature>
<reference evidence="2 3" key="1">
    <citation type="submission" date="2019-03" db="EMBL/GenBank/DDBJ databases">
        <title>Genomic Encyclopedia of Type Strains, Phase IV (KMG-IV): sequencing the most valuable type-strain genomes for metagenomic binning, comparative biology and taxonomic classification.</title>
        <authorList>
            <person name="Goeker M."/>
        </authorList>
    </citation>
    <scope>NUCLEOTIDE SEQUENCE [LARGE SCALE GENOMIC DNA]</scope>
    <source>
        <strain evidence="2 3">DSM 45765</strain>
    </source>
</reference>
<protein>
    <recommendedName>
        <fullName evidence="4">PPE family protein</fullName>
    </recommendedName>
</protein>
<gene>
    <name evidence="2" type="ORF">EV191_103342</name>
</gene>
<dbReference type="RefSeq" id="WP_132877047.1">
    <property type="nucleotide sequence ID" value="NZ_SLXQ01000003.1"/>
</dbReference>
<dbReference type="AlphaFoldDB" id="A0A4R2QX51"/>
<organism evidence="2 3">
    <name type="scientific">Tamaricihabitans halophyticus</name>
    <dbReference type="NCBI Taxonomy" id="1262583"/>
    <lineage>
        <taxon>Bacteria</taxon>
        <taxon>Bacillati</taxon>
        <taxon>Actinomycetota</taxon>
        <taxon>Actinomycetes</taxon>
        <taxon>Pseudonocardiales</taxon>
        <taxon>Pseudonocardiaceae</taxon>
        <taxon>Tamaricihabitans</taxon>
    </lineage>
</organism>
<name>A0A4R2QX51_9PSEU</name>
<feature type="compositionally biased region" description="Gly residues" evidence="1">
    <location>
        <begin position="275"/>
        <end position="307"/>
    </location>
</feature>
<evidence type="ECO:0000256" key="1">
    <source>
        <dbReference type="SAM" id="MobiDB-lite"/>
    </source>
</evidence>
<dbReference type="InterPro" id="IPR038332">
    <property type="entry name" value="PPE_sf"/>
</dbReference>